<keyword evidence="3" id="KW-0804">Transcription</keyword>
<evidence type="ECO:0000313" key="5">
    <source>
        <dbReference type="EMBL" id="MBB4618622.1"/>
    </source>
</evidence>
<dbReference type="PANTHER" id="PTHR35790:SF4">
    <property type="entry name" value="HTH-TYPE TRANSCRIPTIONAL REGULATOR PCHR"/>
    <property type="match status" value="1"/>
</dbReference>
<keyword evidence="1" id="KW-0805">Transcription regulation</keyword>
<keyword evidence="6" id="KW-1185">Reference proteome</keyword>
<dbReference type="InterPro" id="IPR036390">
    <property type="entry name" value="WH_DNA-bd_sf"/>
</dbReference>
<dbReference type="InterPro" id="IPR052067">
    <property type="entry name" value="Metal_resp_HTH_trans_reg"/>
</dbReference>
<gene>
    <name evidence="5" type="ORF">GGQ96_002765</name>
</gene>
<evidence type="ECO:0000256" key="2">
    <source>
        <dbReference type="ARBA" id="ARBA00023125"/>
    </source>
</evidence>
<dbReference type="GO" id="GO:0003677">
    <property type="term" value="F:DNA binding"/>
    <property type="evidence" value="ECO:0007669"/>
    <property type="project" value="UniProtKB-KW"/>
</dbReference>
<dbReference type="PANTHER" id="PTHR35790">
    <property type="entry name" value="HTH-TYPE TRANSCRIPTIONAL REGULATOR PCHR"/>
    <property type="match status" value="1"/>
</dbReference>
<dbReference type="Pfam" id="PF12802">
    <property type="entry name" value="MarR_2"/>
    <property type="match status" value="1"/>
</dbReference>
<name>A0A7W7AKB1_9SPHN</name>
<proteinExistence type="predicted"/>
<dbReference type="PRINTS" id="PR00598">
    <property type="entry name" value="HTHMARR"/>
</dbReference>
<dbReference type="GO" id="GO:0003700">
    <property type="term" value="F:DNA-binding transcription factor activity"/>
    <property type="evidence" value="ECO:0007669"/>
    <property type="project" value="InterPro"/>
</dbReference>
<organism evidence="5 6">
    <name type="scientific">Sphingomonas abaci</name>
    <dbReference type="NCBI Taxonomy" id="237611"/>
    <lineage>
        <taxon>Bacteria</taxon>
        <taxon>Pseudomonadati</taxon>
        <taxon>Pseudomonadota</taxon>
        <taxon>Alphaproteobacteria</taxon>
        <taxon>Sphingomonadales</taxon>
        <taxon>Sphingomonadaceae</taxon>
        <taxon>Sphingomonas</taxon>
    </lineage>
</organism>
<dbReference type="EMBL" id="JACHNY010000005">
    <property type="protein sequence ID" value="MBB4618622.1"/>
    <property type="molecule type" value="Genomic_DNA"/>
</dbReference>
<dbReference type="RefSeq" id="WP_184115630.1">
    <property type="nucleotide sequence ID" value="NZ_JACHNY010000005.1"/>
</dbReference>
<evidence type="ECO:0000313" key="6">
    <source>
        <dbReference type="Proteomes" id="UP000574769"/>
    </source>
</evidence>
<dbReference type="SMART" id="SM00347">
    <property type="entry name" value="HTH_MARR"/>
    <property type="match status" value="1"/>
</dbReference>
<comment type="caution">
    <text evidence="5">The sequence shown here is derived from an EMBL/GenBank/DDBJ whole genome shotgun (WGS) entry which is preliminary data.</text>
</comment>
<reference evidence="5 6" key="1">
    <citation type="submission" date="2020-08" db="EMBL/GenBank/DDBJ databases">
        <title>Genomic Encyclopedia of Type Strains, Phase IV (KMG-IV): sequencing the most valuable type-strain genomes for metagenomic binning, comparative biology and taxonomic classification.</title>
        <authorList>
            <person name="Goeker M."/>
        </authorList>
    </citation>
    <scope>NUCLEOTIDE SEQUENCE [LARGE SCALE GENOMIC DNA]</scope>
    <source>
        <strain evidence="5 6">DSM 15867</strain>
    </source>
</reference>
<accession>A0A7W7AKB1</accession>
<dbReference type="InterPro" id="IPR000835">
    <property type="entry name" value="HTH_MarR-typ"/>
</dbReference>
<dbReference type="AlphaFoldDB" id="A0A7W7AKB1"/>
<dbReference type="InterPro" id="IPR036388">
    <property type="entry name" value="WH-like_DNA-bd_sf"/>
</dbReference>
<dbReference type="Proteomes" id="UP000574769">
    <property type="component" value="Unassembled WGS sequence"/>
</dbReference>
<dbReference type="PROSITE" id="PS50995">
    <property type="entry name" value="HTH_MARR_2"/>
    <property type="match status" value="1"/>
</dbReference>
<sequence length="149" mass="16434">MTTPLLVLDDFLPYRLSFTSNLVSDTIARAYESLFGLSIPEWRLVTVVAETGGITQAAIGVRTRMDKVTVSRAAIALVERGLMARTPNAEDRRSHLLRLTPEGESLYAAVAPKAIELERRIFSAFQPEELAQFAAMLRRIDERAVSAAG</sequence>
<dbReference type="Gene3D" id="1.10.10.10">
    <property type="entry name" value="Winged helix-like DNA-binding domain superfamily/Winged helix DNA-binding domain"/>
    <property type="match status" value="1"/>
</dbReference>
<evidence type="ECO:0000256" key="3">
    <source>
        <dbReference type="ARBA" id="ARBA00023163"/>
    </source>
</evidence>
<evidence type="ECO:0000256" key="1">
    <source>
        <dbReference type="ARBA" id="ARBA00023015"/>
    </source>
</evidence>
<dbReference type="SUPFAM" id="SSF46785">
    <property type="entry name" value="Winged helix' DNA-binding domain"/>
    <property type="match status" value="1"/>
</dbReference>
<protein>
    <submittedName>
        <fullName evidence="5">DNA-binding MarR family transcriptional regulator</fullName>
    </submittedName>
</protein>
<evidence type="ECO:0000259" key="4">
    <source>
        <dbReference type="PROSITE" id="PS50995"/>
    </source>
</evidence>
<keyword evidence="2 5" id="KW-0238">DNA-binding</keyword>
<feature type="domain" description="HTH marR-type" evidence="4">
    <location>
        <begin position="9"/>
        <end position="142"/>
    </location>
</feature>